<evidence type="ECO:0000256" key="4">
    <source>
        <dbReference type="ARBA" id="ARBA00022989"/>
    </source>
</evidence>
<dbReference type="RefSeq" id="WP_261614874.1">
    <property type="nucleotide sequence ID" value="NZ_JALIDZ010000002.1"/>
</dbReference>
<evidence type="ECO:0000256" key="2">
    <source>
        <dbReference type="ARBA" id="ARBA00022475"/>
    </source>
</evidence>
<organism evidence="7 8">
    <name type="scientific">Microbaculum marinisediminis</name>
    <dbReference type="NCBI Taxonomy" id="2931392"/>
    <lineage>
        <taxon>Bacteria</taxon>
        <taxon>Pseudomonadati</taxon>
        <taxon>Pseudomonadota</taxon>
        <taxon>Alphaproteobacteria</taxon>
        <taxon>Hyphomicrobiales</taxon>
        <taxon>Tepidamorphaceae</taxon>
        <taxon>Microbaculum</taxon>
    </lineage>
</organism>
<feature type="transmembrane region" description="Helical" evidence="6">
    <location>
        <begin position="181"/>
        <end position="199"/>
    </location>
</feature>
<comment type="subcellular location">
    <subcellularLocation>
        <location evidence="1">Cell membrane</location>
        <topology evidence="1">Multi-pass membrane protein</topology>
    </subcellularLocation>
</comment>
<dbReference type="InterPro" id="IPR001123">
    <property type="entry name" value="LeuE-type"/>
</dbReference>
<evidence type="ECO:0000313" key="8">
    <source>
        <dbReference type="Proteomes" id="UP001320898"/>
    </source>
</evidence>
<reference evidence="7 8" key="1">
    <citation type="submission" date="2022-04" db="EMBL/GenBank/DDBJ databases">
        <authorList>
            <person name="Ye Y.-Q."/>
            <person name="Du Z.-J."/>
        </authorList>
    </citation>
    <scope>NUCLEOTIDE SEQUENCE [LARGE SCALE GENOMIC DNA]</scope>
    <source>
        <strain evidence="7 8">A6E488</strain>
    </source>
</reference>
<dbReference type="PANTHER" id="PTHR30086">
    <property type="entry name" value="ARGININE EXPORTER PROTEIN ARGO"/>
    <property type="match status" value="1"/>
</dbReference>
<dbReference type="PANTHER" id="PTHR30086:SF20">
    <property type="entry name" value="ARGININE EXPORTER PROTEIN ARGO-RELATED"/>
    <property type="match status" value="1"/>
</dbReference>
<keyword evidence="8" id="KW-1185">Reference proteome</keyword>
<keyword evidence="3 6" id="KW-0812">Transmembrane</keyword>
<dbReference type="GO" id="GO:0005886">
    <property type="term" value="C:plasma membrane"/>
    <property type="evidence" value="ECO:0007669"/>
    <property type="project" value="UniProtKB-SubCell"/>
</dbReference>
<dbReference type="GO" id="GO:0033228">
    <property type="term" value="P:cysteine export across plasma membrane"/>
    <property type="evidence" value="ECO:0007669"/>
    <property type="project" value="TreeGrafter"/>
</dbReference>
<dbReference type="AlphaFoldDB" id="A0AAW5QWN4"/>
<evidence type="ECO:0000313" key="7">
    <source>
        <dbReference type="EMBL" id="MCT8971309.1"/>
    </source>
</evidence>
<keyword evidence="2" id="KW-1003">Cell membrane</keyword>
<keyword evidence="4 6" id="KW-1133">Transmembrane helix</keyword>
<evidence type="ECO:0000256" key="3">
    <source>
        <dbReference type="ARBA" id="ARBA00022692"/>
    </source>
</evidence>
<accession>A0AAW5QWN4</accession>
<evidence type="ECO:0000256" key="5">
    <source>
        <dbReference type="ARBA" id="ARBA00023136"/>
    </source>
</evidence>
<dbReference type="GO" id="GO:0015171">
    <property type="term" value="F:amino acid transmembrane transporter activity"/>
    <property type="evidence" value="ECO:0007669"/>
    <property type="project" value="TreeGrafter"/>
</dbReference>
<feature type="transmembrane region" description="Helical" evidence="6">
    <location>
        <begin position="39"/>
        <end position="58"/>
    </location>
</feature>
<gene>
    <name evidence="7" type="ORF">MUB46_05485</name>
</gene>
<dbReference type="EMBL" id="JALIDZ010000002">
    <property type="protein sequence ID" value="MCT8971309.1"/>
    <property type="molecule type" value="Genomic_DNA"/>
</dbReference>
<sequence>MPPISAVIAMLVAAVLLMGSPGPATMSLAASGAAFGIRPVVPYLCGICIGTAGVLLIVSTGVTGLVLSVPGVTPMIVAVAGAYILYLAWKIATAPPPTQAAHDDEAPSIFGGLLLAIANPKAYAAIGAVYSSSVLVDGRPLEDAVIKVAVLSFVIVAANSVWLLFGAGLAGLLRRPKAGRVLNIVFAGLLIASFALSVLL</sequence>
<evidence type="ECO:0000256" key="6">
    <source>
        <dbReference type="SAM" id="Phobius"/>
    </source>
</evidence>
<keyword evidence="5 6" id="KW-0472">Membrane</keyword>
<evidence type="ECO:0000256" key="1">
    <source>
        <dbReference type="ARBA" id="ARBA00004651"/>
    </source>
</evidence>
<dbReference type="Proteomes" id="UP001320898">
    <property type="component" value="Unassembled WGS sequence"/>
</dbReference>
<feature type="transmembrane region" description="Helical" evidence="6">
    <location>
        <begin position="65"/>
        <end position="89"/>
    </location>
</feature>
<feature type="transmembrane region" description="Helical" evidence="6">
    <location>
        <begin position="144"/>
        <end position="169"/>
    </location>
</feature>
<protein>
    <submittedName>
        <fullName evidence="7">LysE family translocator</fullName>
    </submittedName>
</protein>
<comment type="caution">
    <text evidence="7">The sequence shown here is derived from an EMBL/GenBank/DDBJ whole genome shotgun (WGS) entry which is preliminary data.</text>
</comment>
<proteinExistence type="predicted"/>
<dbReference type="Pfam" id="PF01810">
    <property type="entry name" value="LysE"/>
    <property type="match status" value="1"/>
</dbReference>
<name>A0AAW5QWN4_9HYPH</name>